<accession>A0A835Z531</accession>
<keyword evidence="3" id="KW-1185">Reference proteome</keyword>
<gene>
    <name evidence="2" type="ORF">JKP88DRAFT_272578</name>
</gene>
<evidence type="ECO:0000313" key="2">
    <source>
        <dbReference type="EMBL" id="KAG5186284.1"/>
    </source>
</evidence>
<name>A0A835Z531_9STRA</name>
<feature type="region of interest" description="Disordered" evidence="1">
    <location>
        <begin position="144"/>
        <end position="186"/>
    </location>
</feature>
<protein>
    <submittedName>
        <fullName evidence="2">Uncharacterized protein</fullName>
    </submittedName>
</protein>
<organism evidence="2 3">
    <name type="scientific">Tribonema minus</name>
    <dbReference type="NCBI Taxonomy" id="303371"/>
    <lineage>
        <taxon>Eukaryota</taxon>
        <taxon>Sar</taxon>
        <taxon>Stramenopiles</taxon>
        <taxon>Ochrophyta</taxon>
        <taxon>PX clade</taxon>
        <taxon>Xanthophyceae</taxon>
        <taxon>Tribonematales</taxon>
        <taxon>Tribonemataceae</taxon>
        <taxon>Tribonema</taxon>
    </lineage>
</organism>
<comment type="caution">
    <text evidence="2">The sequence shown here is derived from an EMBL/GenBank/DDBJ whole genome shotgun (WGS) entry which is preliminary data.</text>
</comment>
<dbReference type="EMBL" id="JAFCMP010000112">
    <property type="protein sequence ID" value="KAG5186284.1"/>
    <property type="molecule type" value="Genomic_DNA"/>
</dbReference>
<dbReference type="AlphaFoldDB" id="A0A835Z531"/>
<evidence type="ECO:0000313" key="3">
    <source>
        <dbReference type="Proteomes" id="UP000664859"/>
    </source>
</evidence>
<evidence type="ECO:0000256" key="1">
    <source>
        <dbReference type="SAM" id="MobiDB-lite"/>
    </source>
</evidence>
<reference evidence="2" key="1">
    <citation type="submission" date="2021-02" db="EMBL/GenBank/DDBJ databases">
        <title>First Annotated Genome of the Yellow-green Alga Tribonema minus.</title>
        <authorList>
            <person name="Mahan K.M."/>
        </authorList>
    </citation>
    <scope>NUCLEOTIDE SEQUENCE</scope>
    <source>
        <strain evidence="2">UTEX B ZZ1240</strain>
    </source>
</reference>
<feature type="region of interest" description="Disordered" evidence="1">
    <location>
        <begin position="35"/>
        <end position="118"/>
    </location>
</feature>
<proteinExistence type="predicted"/>
<sequence length="186" mass="19250">MFKRPNPIASSKNKAMAIALRVGLAAAMSVIDADMEGQEEDQHDVARPTMSKRAKLWGQPPTPLPVVSPPAEQEEQKADGEADESMLDVPPSGTPGAETEGISNPISRPATPLPLNSSVADSKLATPIIPEATAPVIAPVEPAPIAESRPATPLPVPEATAPIAQSRPATPLPEAAAADVHHQLLG</sequence>
<dbReference type="Proteomes" id="UP000664859">
    <property type="component" value="Unassembled WGS sequence"/>
</dbReference>